<sequence length="2437" mass="282677">MAQNLIGNSNKAIETIKNKYRNDNLLNYASRDNDLVGRQRGERGRDTHAETEAEAEADTERARGNEQEEIAGAEEKDQTNKEKVSSHHSYVSSKHVNGAKKGSMHNGTNFIDKYKNLFTKSGNSNGIIRQESNNNDTSEIKRILFDRNSSHAINRGRLLVDNAKRNNYYNVKNDRSKLHNKPLIYSSSNRNYSDAVSSKRKFYALREINTNRHVDLDMYEPLYRSNKKHTHSRQGSENIHKISGVDAKEKDNDNAVLDSCEDIKKEDGTMNNYDMYKDNIHDGDYMDHLKGAKMNNMFLRNEDNKRNNEDNNEANFNFPYSNRTYKDNLGNNQDITFKNNITCTSAPMEIPKHSNSNKVDLNILYNNDIEKLNNNLSAYNESNKLSELQEKYKNNFLYERDFPNHAHDMKDRTSSKTKKDHGEMYSNNVVLYGDTGSKSDLRGNFLNHAAGSSSPPNGALNKVTNHTMSNRPAREENFPGEKKSSVERESEIINRYNYNSDTRHKAATNESGMSSRKQKILENLMNINKNIEEERSRSNARLNSGRMPYADNTFYNGKNGLHMDYKNPHHRRSNSTNVNLGRHDVDRVSNYLNYADDTQAKVTYYHDRESGTISGYEKYMQLKHAKGSNGLLSRNVPVDAGGNDPSAKPTYDAVQLSPHGVVHMNGNNADTQGSVIDGNHIHGEALRSASNAPNQKGSHELGGLRNLDLNELRKKHMNIISHNNDKGGANYLNKKETYEEGRNENYNVCVTNEKNKMQPLISNYEDLFSFDKNIKKKNDIKNIVCVCQASKQMARLQLHMEEGRQMLETEKNLFKKKKDNFEKKVEMLAEKEKEIDKIHSQMKEKELSIDKKKNEIEEKEKYINSIKNKYDNAQRELLEKMNECITIENKCKSKLYEYDEKFGLFNKKIKEMEEREKEIENERKNIERKEKMLCNDKKELEEEKMLNMKEKNELEMLKKELDSLEKEKKKIIECEYSNLQNKEEELRRNERSNLIKENELKSRIDKYNDLIDEVNKSKKELENERIKMMDQLENEKKHLDMEKENERTYMMEELNKERMLMVADVDKMKMIMMEDMERTKNTMLDNVEKENKRMREEVENERRAMVKSMEEDKDKFKVYIEQKCKENLEHEKLALEKKYKEQANKLQNEIANERKKILKDRDSFEQQKKIYEEEFRSKCEKYEEGIQKKYELLDEEKSKMKYLIMKEQEELENFKKRVYVDIEEEKEKLYVQQEKLNLEKENLQVEKEQIEIELKNYKNFKEKEENDIKIRIINLSQQQEDLNKEKENMEKEKEEMEKRRFDLDEREQSLHNDKLQVEESRKIFDEQLEKIKKNKEELLNYDKDLKTKEINLIEKEKEQKKNEDELHKKKEKLNEFDSDLKEYSGKLQGREKKLKEKKNELQMVKDQLVNYKNSLKQKEVQFQMIEKREKELIDEQTVIQIDRNSLEAEKKQFLLMKEKHDKDTEFIQEQLKLLHEQLKNKEKSLKEKENEINLLNKLQNCRSKNAKGAIISLKNLENRKLSSNLSRASNSKNKVKVKIIGKNRLDLIRRKNRKKSINFNYNNLEINNSIQYIDSMINENFKNKPFLKYKNGNNSLGLSEPFHPIDRVSNSDMRINTAGKEGKTGGSNRMDTYDSSATQVDNSYNHMNEKGGVNMSTYGGKNTADYSLPSDGVHYLENNSSKSKHTGSATMIGNAGTKSRSNFEKDPFHQVSNFAMNDNHPVVNSSEMVGHVAEDLTNEYVENYKENGDVDKDYFGGPSNRHYKMDSGEMEGRNGNSVAVKGNYNYGYAGEGGEIVEDGRYERQHGAYASGNKSASPPNEGVFIDGHAQRDKRDNHNSYNINNLSTNIKMGNSNLTYASNTKNTSRMNFKEHRLQEHGENMLASLNVNNLIESDLIDVKSNYGNFSSKQNSKYDGDFLLTNYEQRDMNVMMGQQHQMHHHHQEEQQEEEQMHQGGKGYGDYSEIKQPKQNVQRIDTINKNISTINDDVEHINSNINNINDNLHKINSHVHGGEDISRGFPPKGDAGMGAQKGKGNDQMNKNRSRNGDANGSGKNLVPLNQIDKLVNRNMQSINHMSNLMQSGKTMKAPLNKQKDNCRIINQEKNKDNKGNMDHTDIRDNRENFFNYNNEENDTIKKESSFNEFLEDINSDHYYGNAGKGVAEKENEDFYHNMERSLNSRNMNDSYDYKHVGKPSGGGAYEEDYNHEYGGGAHNRTGYGTSNRSLQTAPQKKTNIKMVQDNGYNSDSNVLRGNNFASNEENCRRLNSNSIAQGKESNLKTRNNSSNIYYDNDQNAPPRYRNDMTRKMRNKKQEFYEDNFVLKTNEQKHPCYDKSGKHLDQAGNPTGREGGMGKHASKGDGRGGSKACLVNPSPNRNVHKSASNNANKNANPVGIKGFMKGMQNGRELGTAGSGGNSIIEQLDKTLLNKSILMSKNKKK</sequence>
<evidence type="ECO:0000313" key="4">
    <source>
        <dbReference type="EMBL" id="KJP88244.1"/>
    </source>
</evidence>
<evidence type="ECO:0000313" key="5">
    <source>
        <dbReference type="Proteomes" id="UP000054561"/>
    </source>
</evidence>
<feature type="compositionally biased region" description="Low complexity" evidence="3">
    <location>
        <begin position="2378"/>
        <end position="2389"/>
    </location>
</feature>
<reference evidence="4 5" key="1">
    <citation type="submission" date="2014-03" db="EMBL/GenBank/DDBJ databases">
        <title>The Genome Sequence of Plasmodium fragile nilgiri.</title>
        <authorList>
            <consortium name="The Broad Institute Genomics Platform"/>
            <consortium name="The Broad Institute Genome Sequencing Center for Infectious Disease"/>
            <person name="Neafsey D."/>
            <person name="Duraisingh M."/>
            <person name="Young S.K."/>
            <person name="Zeng Q."/>
            <person name="Gargeya S."/>
            <person name="Abouelleil A."/>
            <person name="Alvarado L."/>
            <person name="Chapman S.B."/>
            <person name="Gainer-Dewar J."/>
            <person name="Goldberg J."/>
            <person name="Griggs A."/>
            <person name="Gujja S."/>
            <person name="Hansen M."/>
            <person name="Howarth C."/>
            <person name="Imamovic A."/>
            <person name="Larimer J."/>
            <person name="Pearson M."/>
            <person name="Poon T.W."/>
            <person name="Priest M."/>
            <person name="Roberts A."/>
            <person name="Saif S."/>
            <person name="Shea T."/>
            <person name="Sykes S."/>
            <person name="Wortman J."/>
            <person name="Nusbaum C."/>
            <person name="Birren B."/>
        </authorList>
    </citation>
    <scope>NUCLEOTIDE SEQUENCE [LARGE SCALE GENOMIC DNA]</scope>
    <source>
        <strain evidence="5">nilgiri</strain>
    </source>
</reference>
<dbReference type="VEuPathDB" id="PlasmoDB:AK88_02025"/>
<feature type="region of interest" description="Disordered" evidence="3">
    <location>
        <begin position="1936"/>
        <end position="1962"/>
    </location>
</feature>
<dbReference type="Proteomes" id="UP000054561">
    <property type="component" value="Unassembled WGS sequence"/>
</dbReference>
<feature type="region of interest" description="Disordered" evidence="3">
    <location>
        <begin position="2209"/>
        <end position="2233"/>
    </location>
</feature>
<feature type="compositionally biased region" description="Basic and acidic residues" evidence="3">
    <location>
        <begin position="34"/>
        <end position="51"/>
    </location>
</feature>
<name>A0A0D9QMI4_PLAFR</name>
<dbReference type="PANTHER" id="PTHR23160:SF3">
    <property type="entry name" value="SYNAPTONEMAL COMPLEX PROTEIN 1-RELATED"/>
    <property type="match status" value="1"/>
</dbReference>
<feature type="coiled-coil region" evidence="2">
    <location>
        <begin position="804"/>
        <end position="1049"/>
    </location>
</feature>
<feature type="region of interest" description="Disordered" evidence="3">
    <location>
        <begin position="1808"/>
        <end position="1838"/>
    </location>
</feature>
<organism evidence="4 5">
    <name type="scientific">Plasmodium fragile</name>
    <dbReference type="NCBI Taxonomy" id="5857"/>
    <lineage>
        <taxon>Eukaryota</taxon>
        <taxon>Sar</taxon>
        <taxon>Alveolata</taxon>
        <taxon>Apicomplexa</taxon>
        <taxon>Aconoidasida</taxon>
        <taxon>Haemosporida</taxon>
        <taxon>Plasmodiidae</taxon>
        <taxon>Plasmodium</taxon>
        <taxon>Plasmodium (Plasmodium)</taxon>
    </lineage>
</organism>
<evidence type="ECO:0000256" key="2">
    <source>
        <dbReference type="SAM" id="Coils"/>
    </source>
</evidence>
<feature type="compositionally biased region" description="Basic and acidic residues" evidence="3">
    <location>
        <begin position="2327"/>
        <end position="2338"/>
    </location>
</feature>
<feature type="coiled-coil region" evidence="2">
    <location>
        <begin position="362"/>
        <end position="389"/>
    </location>
</feature>
<feature type="coiled-coil region" evidence="2">
    <location>
        <begin position="1343"/>
        <end position="1435"/>
    </location>
</feature>
<accession>A0A0D9QMI4</accession>
<feature type="coiled-coil region" evidence="2">
    <location>
        <begin position="1464"/>
        <end position="1498"/>
    </location>
</feature>
<feature type="coiled-coil region" evidence="2">
    <location>
        <begin position="1073"/>
        <end position="1174"/>
    </location>
</feature>
<feature type="region of interest" description="Disordered" evidence="3">
    <location>
        <begin position="2267"/>
        <end position="2300"/>
    </location>
</feature>
<feature type="compositionally biased region" description="Basic and acidic residues" evidence="3">
    <location>
        <begin position="472"/>
        <end position="488"/>
    </location>
</feature>
<feature type="region of interest" description="Disordered" evidence="3">
    <location>
        <begin position="469"/>
        <end position="488"/>
    </location>
</feature>
<evidence type="ECO:0000256" key="3">
    <source>
        <dbReference type="SAM" id="MobiDB-lite"/>
    </source>
</evidence>
<feature type="region of interest" description="Disordered" evidence="3">
    <location>
        <begin position="34"/>
        <end position="107"/>
    </location>
</feature>
<proteinExistence type="predicted"/>
<keyword evidence="5" id="KW-1185">Reference proteome</keyword>
<feature type="compositionally biased region" description="Basic and acidic residues" evidence="3">
    <location>
        <begin position="1827"/>
        <end position="1836"/>
    </location>
</feature>
<feature type="coiled-coil region" evidence="2">
    <location>
        <begin position="1219"/>
        <end position="1306"/>
    </location>
</feature>
<feature type="compositionally biased region" description="Low complexity" evidence="3">
    <location>
        <begin position="87"/>
        <end position="96"/>
    </location>
</feature>
<protein>
    <submittedName>
        <fullName evidence="4">Uncharacterized protein</fullName>
    </submittedName>
</protein>
<keyword evidence="1 2" id="KW-0175">Coiled coil</keyword>
<dbReference type="PANTHER" id="PTHR23160">
    <property type="entry name" value="SYNAPTONEMAL COMPLEX PROTEIN-RELATED"/>
    <property type="match status" value="1"/>
</dbReference>
<dbReference type="RefSeq" id="XP_012335082.1">
    <property type="nucleotide sequence ID" value="XM_012479659.1"/>
</dbReference>
<evidence type="ECO:0000256" key="1">
    <source>
        <dbReference type="ARBA" id="ARBA00023054"/>
    </source>
</evidence>
<dbReference type="OMA" id="KMKYLIM"/>
<gene>
    <name evidence="4" type="ORF">AK88_02025</name>
</gene>
<feature type="region of interest" description="Disordered" evidence="3">
    <location>
        <begin position="2017"/>
        <end position="2055"/>
    </location>
</feature>
<feature type="compositionally biased region" description="Polar residues" evidence="3">
    <location>
        <begin position="2216"/>
        <end position="2231"/>
    </location>
</feature>
<dbReference type="OrthoDB" id="372946at2759"/>
<dbReference type="GeneID" id="24267339"/>
<feature type="compositionally biased region" description="Basic and acidic residues" evidence="3">
    <location>
        <begin position="73"/>
        <end position="85"/>
    </location>
</feature>
<feature type="region of interest" description="Disordered" evidence="3">
    <location>
        <begin position="2327"/>
        <end position="2397"/>
    </location>
</feature>
<dbReference type="EMBL" id="KQ001663">
    <property type="protein sequence ID" value="KJP88244.1"/>
    <property type="molecule type" value="Genomic_DNA"/>
</dbReference>
<dbReference type="GO" id="GO:0007131">
    <property type="term" value="P:reciprocal meiotic recombination"/>
    <property type="evidence" value="ECO:0007669"/>
    <property type="project" value="TreeGrafter"/>
</dbReference>
<feature type="coiled-coil region" evidence="2">
    <location>
        <begin position="514"/>
        <end position="541"/>
    </location>
</feature>
<feature type="compositionally biased region" description="Polar residues" evidence="3">
    <location>
        <begin position="2036"/>
        <end position="2052"/>
    </location>
</feature>
<feature type="compositionally biased region" description="Polar residues" evidence="3">
    <location>
        <begin position="2267"/>
        <end position="2293"/>
    </location>
</feature>